<name>A0A8J1U7U7_OWEFU</name>
<evidence type="ECO:0000256" key="1">
    <source>
        <dbReference type="SAM" id="MobiDB-lite"/>
    </source>
</evidence>
<proteinExistence type="predicted"/>
<dbReference type="InterPro" id="IPR011992">
    <property type="entry name" value="EF-hand-dom_pair"/>
</dbReference>
<evidence type="ECO:0000313" key="2">
    <source>
        <dbReference type="EMBL" id="CAH1795324.1"/>
    </source>
</evidence>
<dbReference type="Gene3D" id="1.10.238.10">
    <property type="entry name" value="EF-hand"/>
    <property type="match status" value="1"/>
</dbReference>
<dbReference type="SUPFAM" id="SSF47473">
    <property type="entry name" value="EF-hand"/>
    <property type="match status" value="1"/>
</dbReference>
<dbReference type="InterPro" id="IPR002048">
    <property type="entry name" value="EF_hand_dom"/>
</dbReference>
<reference evidence="2" key="1">
    <citation type="submission" date="2022-03" db="EMBL/GenBank/DDBJ databases">
        <authorList>
            <person name="Martin C."/>
        </authorList>
    </citation>
    <scope>NUCLEOTIDE SEQUENCE</scope>
</reference>
<dbReference type="PROSITE" id="PS50222">
    <property type="entry name" value="EF_HAND_2"/>
    <property type="match status" value="2"/>
</dbReference>
<dbReference type="Pfam" id="PF13202">
    <property type="entry name" value="EF-hand_5"/>
    <property type="match status" value="1"/>
</dbReference>
<dbReference type="Proteomes" id="UP000749559">
    <property type="component" value="Unassembled WGS sequence"/>
</dbReference>
<dbReference type="AlphaFoldDB" id="A0A8J1U7U7"/>
<dbReference type="InterPro" id="IPR018247">
    <property type="entry name" value="EF_Hand_1_Ca_BS"/>
</dbReference>
<organism evidence="2 3">
    <name type="scientific">Owenia fusiformis</name>
    <name type="common">Polychaete worm</name>
    <dbReference type="NCBI Taxonomy" id="6347"/>
    <lineage>
        <taxon>Eukaryota</taxon>
        <taxon>Metazoa</taxon>
        <taxon>Spiralia</taxon>
        <taxon>Lophotrochozoa</taxon>
        <taxon>Annelida</taxon>
        <taxon>Polychaeta</taxon>
        <taxon>Sedentaria</taxon>
        <taxon>Canalipalpata</taxon>
        <taxon>Sabellida</taxon>
        <taxon>Oweniida</taxon>
        <taxon>Oweniidae</taxon>
        <taxon>Owenia</taxon>
    </lineage>
</organism>
<protein>
    <submittedName>
        <fullName evidence="2">Uncharacterized protein</fullName>
    </submittedName>
</protein>
<feature type="region of interest" description="Disordered" evidence="1">
    <location>
        <begin position="216"/>
        <end position="255"/>
    </location>
</feature>
<gene>
    <name evidence="2" type="ORF">OFUS_LOCUS19883</name>
</gene>
<dbReference type="GO" id="GO:0005509">
    <property type="term" value="F:calcium ion binding"/>
    <property type="evidence" value="ECO:0007669"/>
    <property type="project" value="InterPro"/>
</dbReference>
<keyword evidence="3" id="KW-1185">Reference proteome</keyword>
<dbReference type="EMBL" id="CAIIXF020000009">
    <property type="protein sequence ID" value="CAH1795324.1"/>
    <property type="molecule type" value="Genomic_DNA"/>
</dbReference>
<evidence type="ECO:0000313" key="3">
    <source>
        <dbReference type="Proteomes" id="UP000749559"/>
    </source>
</evidence>
<feature type="compositionally biased region" description="Low complexity" evidence="1">
    <location>
        <begin position="224"/>
        <end position="235"/>
    </location>
</feature>
<dbReference type="OrthoDB" id="10038259at2759"/>
<sequence length="255" mass="29031">MSRKIENLNFLVKPGDREKLTDYTERKAEWFFSRSFDTDGNQFIEWRDFEVFADIVTEATGRNPREDTEFVNTILAKRRPLWNELLRTCDMNGDGRISLEEWKDFWGAAADFVHQHDSLPETMKVIAKHYFHSLDVKKDGVISRDAVRRGFIQAGGSRIDADRLYAHATKRGRQFTESVYVDMFMGMVASMDEDHPSKYLLVGFPANQGASSTTVVTNDGAGSSGSITTSTESSEYQYGPRTTPPNTYRMDGAYQ</sequence>
<comment type="caution">
    <text evidence="2">The sequence shown here is derived from an EMBL/GenBank/DDBJ whole genome shotgun (WGS) entry which is preliminary data.</text>
</comment>
<accession>A0A8J1U7U7</accession>
<dbReference type="PROSITE" id="PS00018">
    <property type="entry name" value="EF_HAND_1"/>
    <property type="match status" value="2"/>
</dbReference>